<accession>K1R5V9</accession>
<reference evidence="1" key="1">
    <citation type="journal article" date="2012" name="Nature">
        <title>The oyster genome reveals stress adaptation and complexity of shell formation.</title>
        <authorList>
            <person name="Zhang G."/>
            <person name="Fang X."/>
            <person name="Guo X."/>
            <person name="Li L."/>
            <person name="Luo R."/>
            <person name="Xu F."/>
            <person name="Yang P."/>
            <person name="Zhang L."/>
            <person name="Wang X."/>
            <person name="Qi H."/>
            <person name="Xiong Z."/>
            <person name="Que H."/>
            <person name="Xie Y."/>
            <person name="Holland P.W."/>
            <person name="Paps J."/>
            <person name="Zhu Y."/>
            <person name="Wu F."/>
            <person name="Chen Y."/>
            <person name="Wang J."/>
            <person name="Peng C."/>
            <person name="Meng J."/>
            <person name="Yang L."/>
            <person name="Liu J."/>
            <person name="Wen B."/>
            <person name="Zhang N."/>
            <person name="Huang Z."/>
            <person name="Zhu Q."/>
            <person name="Feng Y."/>
            <person name="Mount A."/>
            <person name="Hedgecock D."/>
            <person name="Xu Z."/>
            <person name="Liu Y."/>
            <person name="Domazet-Loso T."/>
            <person name="Du Y."/>
            <person name="Sun X."/>
            <person name="Zhang S."/>
            <person name="Liu B."/>
            <person name="Cheng P."/>
            <person name="Jiang X."/>
            <person name="Li J."/>
            <person name="Fan D."/>
            <person name="Wang W."/>
            <person name="Fu W."/>
            <person name="Wang T."/>
            <person name="Wang B."/>
            <person name="Zhang J."/>
            <person name="Peng Z."/>
            <person name="Li Y."/>
            <person name="Li N."/>
            <person name="Wang J."/>
            <person name="Chen M."/>
            <person name="He Y."/>
            <person name="Tan F."/>
            <person name="Song X."/>
            <person name="Zheng Q."/>
            <person name="Huang R."/>
            <person name="Yang H."/>
            <person name="Du X."/>
            <person name="Chen L."/>
            <person name="Yang M."/>
            <person name="Gaffney P.M."/>
            <person name="Wang S."/>
            <person name="Luo L."/>
            <person name="She Z."/>
            <person name="Ming Y."/>
            <person name="Huang W."/>
            <person name="Zhang S."/>
            <person name="Huang B."/>
            <person name="Zhang Y."/>
            <person name="Qu T."/>
            <person name="Ni P."/>
            <person name="Miao G."/>
            <person name="Wang J."/>
            <person name="Wang Q."/>
            <person name="Steinberg C.E."/>
            <person name="Wang H."/>
            <person name="Li N."/>
            <person name="Qian L."/>
            <person name="Zhang G."/>
            <person name="Li Y."/>
            <person name="Yang H."/>
            <person name="Liu X."/>
            <person name="Wang J."/>
            <person name="Yin Y."/>
            <person name="Wang J."/>
        </authorList>
    </citation>
    <scope>NUCLEOTIDE SEQUENCE [LARGE SCALE GENOMIC DNA]</scope>
    <source>
        <strain evidence="1">05x7-T-G4-1.051#20</strain>
    </source>
</reference>
<organism evidence="1">
    <name type="scientific">Magallana gigas</name>
    <name type="common">Pacific oyster</name>
    <name type="synonym">Crassostrea gigas</name>
    <dbReference type="NCBI Taxonomy" id="29159"/>
    <lineage>
        <taxon>Eukaryota</taxon>
        <taxon>Metazoa</taxon>
        <taxon>Spiralia</taxon>
        <taxon>Lophotrochozoa</taxon>
        <taxon>Mollusca</taxon>
        <taxon>Bivalvia</taxon>
        <taxon>Autobranchia</taxon>
        <taxon>Pteriomorphia</taxon>
        <taxon>Ostreida</taxon>
        <taxon>Ostreoidea</taxon>
        <taxon>Ostreidae</taxon>
        <taxon>Magallana</taxon>
    </lineage>
</organism>
<protein>
    <submittedName>
        <fullName evidence="1">Uncharacterized protein</fullName>
    </submittedName>
</protein>
<dbReference type="HOGENOM" id="CLU_2576148_0_0_1"/>
<gene>
    <name evidence="1" type="ORF">CGI_10026563</name>
</gene>
<dbReference type="EMBL" id="JH817540">
    <property type="protein sequence ID" value="EKC41103.1"/>
    <property type="molecule type" value="Genomic_DNA"/>
</dbReference>
<name>K1R5V9_MAGGI</name>
<dbReference type="InParanoid" id="K1R5V9"/>
<dbReference type="AlphaFoldDB" id="K1R5V9"/>
<proteinExistence type="predicted"/>
<sequence length="81" mass="9013">MSTLLVVDFAFSEIYQTTSKATPCFAHHQLQSNSKKPAKASCSHSIFLGRLDVLFIQGLNSICFLGCQLEAIFSLIWLCIE</sequence>
<evidence type="ECO:0000313" key="1">
    <source>
        <dbReference type="EMBL" id="EKC41103.1"/>
    </source>
</evidence>